<evidence type="ECO:0008006" key="3">
    <source>
        <dbReference type="Google" id="ProtNLM"/>
    </source>
</evidence>
<organism evidence="1 2">
    <name type="scientific">Pterulicium gracile</name>
    <dbReference type="NCBI Taxonomy" id="1884261"/>
    <lineage>
        <taxon>Eukaryota</taxon>
        <taxon>Fungi</taxon>
        <taxon>Dikarya</taxon>
        <taxon>Basidiomycota</taxon>
        <taxon>Agaricomycotina</taxon>
        <taxon>Agaricomycetes</taxon>
        <taxon>Agaricomycetidae</taxon>
        <taxon>Agaricales</taxon>
        <taxon>Pleurotineae</taxon>
        <taxon>Pterulaceae</taxon>
        <taxon>Pterulicium</taxon>
    </lineage>
</organism>
<sequence>MLSILPPLPYNQLVERRTTSMAELPTELVYEILRVAAESSTEFCLTLALVSSWARRLILPHLCSTVVVKSNDSSSKFTLFLTRPKAYNPSVYSPDVRTDLVRSIWFETSSYHIVDVLFMCSRIKQVAVSKEGFDWLRRYSGGWDQAGMKKVSRSPHSEDRNLQMFLLLKKSQLNVWTRTNASDTHLHPPIYRQIIDLRLSDCGSYAPHKLNLPLFPRLTRFAIPFYDSGIHSLAELKNSVEGHAGLEVLVLVMVQDWISEEDRCAAVSWVRGMRDGSLALEDGEGEDLDSTVVAGSGLQVYCVESRSDTIRQEWEADARFGWTIWSRAVDYTTQVLSANRGLS</sequence>
<evidence type="ECO:0000313" key="2">
    <source>
        <dbReference type="Proteomes" id="UP000305067"/>
    </source>
</evidence>
<reference evidence="1 2" key="1">
    <citation type="journal article" date="2019" name="Nat. Ecol. Evol.">
        <title>Megaphylogeny resolves global patterns of mushroom evolution.</title>
        <authorList>
            <person name="Varga T."/>
            <person name="Krizsan K."/>
            <person name="Foldi C."/>
            <person name="Dima B."/>
            <person name="Sanchez-Garcia M."/>
            <person name="Sanchez-Ramirez S."/>
            <person name="Szollosi G.J."/>
            <person name="Szarkandi J.G."/>
            <person name="Papp V."/>
            <person name="Albert L."/>
            <person name="Andreopoulos W."/>
            <person name="Angelini C."/>
            <person name="Antonin V."/>
            <person name="Barry K.W."/>
            <person name="Bougher N.L."/>
            <person name="Buchanan P."/>
            <person name="Buyck B."/>
            <person name="Bense V."/>
            <person name="Catcheside P."/>
            <person name="Chovatia M."/>
            <person name="Cooper J."/>
            <person name="Damon W."/>
            <person name="Desjardin D."/>
            <person name="Finy P."/>
            <person name="Geml J."/>
            <person name="Haridas S."/>
            <person name="Hughes K."/>
            <person name="Justo A."/>
            <person name="Karasinski D."/>
            <person name="Kautmanova I."/>
            <person name="Kiss B."/>
            <person name="Kocsube S."/>
            <person name="Kotiranta H."/>
            <person name="LaButti K.M."/>
            <person name="Lechner B.E."/>
            <person name="Liimatainen K."/>
            <person name="Lipzen A."/>
            <person name="Lukacs Z."/>
            <person name="Mihaltcheva S."/>
            <person name="Morgado L.N."/>
            <person name="Niskanen T."/>
            <person name="Noordeloos M.E."/>
            <person name="Ohm R.A."/>
            <person name="Ortiz-Santana B."/>
            <person name="Ovrebo C."/>
            <person name="Racz N."/>
            <person name="Riley R."/>
            <person name="Savchenko A."/>
            <person name="Shiryaev A."/>
            <person name="Soop K."/>
            <person name="Spirin V."/>
            <person name="Szebenyi C."/>
            <person name="Tomsovsky M."/>
            <person name="Tulloss R.E."/>
            <person name="Uehling J."/>
            <person name="Grigoriev I.V."/>
            <person name="Vagvolgyi C."/>
            <person name="Papp T."/>
            <person name="Martin F.M."/>
            <person name="Miettinen O."/>
            <person name="Hibbett D.S."/>
            <person name="Nagy L.G."/>
        </authorList>
    </citation>
    <scope>NUCLEOTIDE SEQUENCE [LARGE SCALE GENOMIC DNA]</scope>
    <source>
        <strain evidence="1 2">CBS 309.79</strain>
    </source>
</reference>
<dbReference type="STRING" id="1884261.A0A5C3QFV0"/>
<evidence type="ECO:0000313" key="1">
    <source>
        <dbReference type="EMBL" id="TFL00030.1"/>
    </source>
</evidence>
<dbReference type="OrthoDB" id="2795673at2759"/>
<dbReference type="AlphaFoldDB" id="A0A5C3QFV0"/>
<dbReference type="Proteomes" id="UP000305067">
    <property type="component" value="Unassembled WGS sequence"/>
</dbReference>
<dbReference type="EMBL" id="ML178830">
    <property type="protein sequence ID" value="TFL00030.1"/>
    <property type="molecule type" value="Genomic_DNA"/>
</dbReference>
<protein>
    <recommendedName>
        <fullName evidence="3">F-box domain-containing protein</fullName>
    </recommendedName>
</protein>
<proteinExistence type="predicted"/>
<gene>
    <name evidence="1" type="ORF">BDV98DRAFT_605502</name>
</gene>
<keyword evidence="2" id="KW-1185">Reference proteome</keyword>
<name>A0A5C3QFV0_9AGAR</name>
<accession>A0A5C3QFV0</accession>